<organism evidence="3 4">
    <name type="scientific">Draconibacterium sediminis</name>
    <dbReference type="NCBI Taxonomy" id="1544798"/>
    <lineage>
        <taxon>Bacteria</taxon>
        <taxon>Pseudomonadati</taxon>
        <taxon>Bacteroidota</taxon>
        <taxon>Bacteroidia</taxon>
        <taxon>Marinilabiliales</taxon>
        <taxon>Prolixibacteraceae</taxon>
        <taxon>Draconibacterium</taxon>
    </lineage>
</organism>
<dbReference type="OrthoDB" id="9808398at2"/>
<evidence type="ECO:0000313" key="4">
    <source>
        <dbReference type="Proteomes" id="UP000032544"/>
    </source>
</evidence>
<evidence type="ECO:0000313" key="3">
    <source>
        <dbReference type="EMBL" id="KJF43435.1"/>
    </source>
</evidence>
<dbReference type="GO" id="GO:0016787">
    <property type="term" value="F:hydrolase activity"/>
    <property type="evidence" value="ECO:0007669"/>
    <property type="project" value="UniProtKB-KW"/>
</dbReference>
<gene>
    <name evidence="3" type="ORF">LH29_14495</name>
</gene>
<dbReference type="STRING" id="1544798.LH29_14495"/>
<dbReference type="EMBL" id="JRHC01000003">
    <property type="protein sequence ID" value="KJF43435.1"/>
    <property type="molecule type" value="Genomic_DNA"/>
</dbReference>
<dbReference type="Proteomes" id="UP000032544">
    <property type="component" value="Unassembled WGS sequence"/>
</dbReference>
<keyword evidence="1" id="KW-0378">Hydrolase</keyword>
<sequence length="267" mass="31329">MDLYYRKKGSGSPLVIIHGLYGSSDNWMNISKRLAEKHTIYMIDQRNHGRSGFTETHTYNDMRDDLAEFFEKHNIEKATILGHSMGGKTAMWFAADYPEKVEKLVIADIAPKDYLQLKQEGQFYLHQNILLAMQDIDFSMVKSRNDVDDFLAEKIDDERIRMFLLKNVEKNKKTKQYQWRLNAEVLYDYLEEIVSGVNIHWLDDRIPITTYPVIFIRGLLSKYIQDEDIELIKEIYPEARIVDIPDAGHWLHAEQPQKFAEAVFLCC</sequence>
<dbReference type="PRINTS" id="PR00111">
    <property type="entry name" value="ABHYDROLASE"/>
</dbReference>
<dbReference type="AlphaFoldDB" id="A0A0D8J8W8"/>
<name>A0A0D8J8W8_9BACT</name>
<comment type="caution">
    <text evidence="3">The sequence shown here is derived from an EMBL/GenBank/DDBJ whole genome shotgun (WGS) entry which is preliminary data.</text>
</comment>
<proteinExistence type="predicted"/>
<protein>
    <recommendedName>
        <fullName evidence="2">AB hydrolase-1 domain-containing protein</fullName>
    </recommendedName>
</protein>
<accession>A0A0D8J8W8</accession>
<dbReference type="SUPFAM" id="SSF53474">
    <property type="entry name" value="alpha/beta-Hydrolases"/>
    <property type="match status" value="1"/>
</dbReference>
<keyword evidence="4" id="KW-1185">Reference proteome</keyword>
<reference evidence="3 4" key="1">
    <citation type="submission" date="2014-09" db="EMBL/GenBank/DDBJ databases">
        <title>Draft Genome Sequence of Draconibacterium sp. JN14CK-3.</title>
        <authorList>
            <person name="Dong C."/>
            <person name="Lai Q."/>
            <person name="Shao Z."/>
        </authorList>
    </citation>
    <scope>NUCLEOTIDE SEQUENCE [LARGE SCALE GENOMIC DNA]</scope>
    <source>
        <strain evidence="3 4">JN14CK-3</strain>
    </source>
</reference>
<feature type="domain" description="AB hydrolase-1" evidence="2">
    <location>
        <begin position="13"/>
        <end position="255"/>
    </location>
</feature>
<evidence type="ECO:0000259" key="2">
    <source>
        <dbReference type="Pfam" id="PF00561"/>
    </source>
</evidence>
<dbReference type="PANTHER" id="PTHR46118">
    <property type="entry name" value="PROTEIN ABHD11"/>
    <property type="match status" value="1"/>
</dbReference>
<dbReference type="InterPro" id="IPR000073">
    <property type="entry name" value="AB_hydrolase_1"/>
</dbReference>
<dbReference type="InterPro" id="IPR029058">
    <property type="entry name" value="AB_hydrolase_fold"/>
</dbReference>
<evidence type="ECO:0000256" key="1">
    <source>
        <dbReference type="ARBA" id="ARBA00022801"/>
    </source>
</evidence>
<dbReference type="Pfam" id="PF00561">
    <property type="entry name" value="Abhydrolase_1"/>
    <property type="match status" value="1"/>
</dbReference>
<dbReference type="PANTHER" id="PTHR46118:SF4">
    <property type="entry name" value="PROTEIN ABHD11"/>
    <property type="match status" value="1"/>
</dbReference>
<dbReference type="Gene3D" id="3.40.50.1820">
    <property type="entry name" value="alpha/beta hydrolase"/>
    <property type="match status" value="1"/>
</dbReference>
<dbReference type="RefSeq" id="WP_045030750.1">
    <property type="nucleotide sequence ID" value="NZ_JRHC01000003.1"/>
</dbReference>